<dbReference type="SUPFAM" id="SSF53383">
    <property type="entry name" value="PLP-dependent transferases"/>
    <property type="match status" value="1"/>
</dbReference>
<dbReference type="Proteomes" id="UP001165041">
    <property type="component" value="Unassembled WGS sequence"/>
</dbReference>
<dbReference type="RefSeq" id="WP_285737682.1">
    <property type="nucleotide sequence ID" value="NZ_BSSA01000014.1"/>
</dbReference>
<gene>
    <name evidence="2" type="ORF">Kpho02_42450</name>
</gene>
<dbReference type="EMBL" id="BSSA01000014">
    <property type="protein sequence ID" value="GLW71946.1"/>
    <property type="molecule type" value="Genomic_DNA"/>
</dbReference>
<proteinExistence type="predicted"/>
<name>A0A9W6QBG6_9ACTN</name>
<dbReference type="InterPro" id="IPR015421">
    <property type="entry name" value="PyrdxlP-dep_Trfase_major"/>
</dbReference>
<dbReference type="InterPro" id="IPR004839">
    <property type="entry name" value="Aminotransferase_I/II_large"/>
</dbReference>
<reference evidence="2" key="1">
    <citation type="submission" date="2023-02" db="EMBL/GenBank/DDBJ databases">
        <title>Kitasatospora phosalacinea NBRC 14627.</title>
        <authorList>
            <person name="Ichikawa N."/>
            <person name="Sato H."/>
            <person name="Tonouchi N."/>
        </authorList>
    </citation>
    <scope>NUCLEOTIDE SEQUENCE</scope>
    <source>
        <strain evidence="2">NBRC 14627</strain>
    </source>
</reference>
<sequence length="353" mass="38586">MRFDEFQAFRRQRLDADPSLLDAAETNLYRALAPLGPEPPDEDGARTVYRCDLARTWLRRYGLPEQWSRRALVSRGVRHGLELLLRHLHGTGARLWLPADVYPVYFELARAAGTAPDSYPTLPAPVLPQAPPDGERPEYLLLANPSKPLGRYLTDPECAELVAWLRRSPHRRLLIDTVYDLDTPFAPGTRRLLETGRAVLLHSVTKGWLQPRTFGIVLLPEADADSTVVGAFRADPPGQEQLRFAERLLTEHADTPRQVGAALAARAERLLAALPAAVRAQIPAAARTSPGNYFFPVDTPAETLLADHGLLALPATAFGDTPWGGSVLTSLAAPFAAAPETAAAPAPVPENHR</sequence>
<protein>
    <recommendedName>
        <fullName evidence="1">Aminotransferase class I/classII large domain-containing protein</fullName>
    </recommendedName>
</protein>
<organism evidence="2 3">
    <name type="scientific">Kitasatospora phosalacinea</name>
    <dbReference type="NCBI Taxonomy" id="2065"/>
    <lineage>
        <taxon>Bacteria</taxon>
        <taxon>Bacillati</taxon>
        <taxon>Actinomycetota</taxon>
        <taxon>Actinomycetes</taxon>
        <taxon>Kitasatosporales</taxon>
        <taxon>Streptomycetaceae</taxon>
        <taxon>Kitasatospora</taxon>
    </lineage>
</organism>
<feature type="domain" description="Aminotransferase class I/classII large" evidence="1">
    <location>
        <begin position="49"/>
        <end position="319"/>
    </location>
</feature>
<evidence type="ECO:0000259" key="1">
    <source>
        <dbReference type="Pfam" id="PF00155"/>
    </source>
</evidence>
<comment type="caution">
    <text evidence="2">The sequence shown here is derived from an EMBL/GenBank/DDBJ whole genome shotgun (WGS) entry which is preliminary data.</text>
</comment>
<accession>A0A9W6QBG6</accession>
<dbReference type="InterPro" id="IPR015424">
    <property type="entry name" value="PyrdxlP-dep_Trfase"/>
</dbReference>
<dbReference type="AlphaFoldDB" id="A0A9W6QBG6"/>
<evidence type="ECO:0000313" key="3">
    <source>
        <dbReference type="Proteomes" id="UP001165041"/>
    </source>
</evidence>
<dbReference type="GO" id="GO:0030170">
    <property type="term" value="F:pyridoxal phosphate binding"/>
    <property type="evidence" value="ECO:0007669"/>
    <property type="project" value="InterPro"/>
</dbReference>
<dbReference type="Gene3D" id="3.40.640.10">
    <property type="entry name" value="Type I PLP-dependent aspartate aminotransferase-like (Major domain)"/>
    <property type="match status" value="1"/>
</dbReference>
<dbReference type="Pfam" id="PF00155">
    <property type="entry name" value="Aminotran_1_2"/>
    <property type="match status" value="1"/>
</dbReference>
<evidence type="ECO:0000313" key="2">
    <source>
        <dbReference type="EMBL" id="GLW71946.1"/>
    </source>
</evidence>